<evidence type="ECO:0000313" key="1">
    <source>
        <dbReference type="EMBL" id="KIM46587.1"/>
    </source>
</evidence>
<name>A0A0C2Z077_HEBCY</name>
<evidence type="ECO:0000313" key="2">
    <source>
        <dbReference type="Proteomes" id="UP000053424"/>
    </source>
</evidence>
<reference evidence="2" key="2">
    <citation type="submission" date="2015-01" db="EMBL/GenBank/DDBJ databases">
        <title>Evolutionary Origins and Diversification of the Mycorrhizal Mutualists.</title>
        <authorList>
            <consortium name="DOE Joint Genome Institute"/>
            <consortium name="Mycorrhizal Genomics Consortium"/>
            <person name="Kohler A."/>
            <person name="Kuo A."/>
            <person name="Nagy L.G."/>
            <person name="Floudas D."/>
            <person name="Copeland A."/>
            <person name="Barry K.W."/>
            <person name="Cichocki N."/>
            <person name="Veneault-Fourrey C."/>
            <person name="LaButti K."/>
            <person name="Lindquist E.A."/>
            <person name="Lipzen A."/>
            <person name="Lundell T."/>
            <person name="Morin E."/>
            <person name="Murat C."/>
            <person name="Riley R."/>
            <person name="Ohm R."/>
            <person name="Sun H."/>
            <person name="Tunlid A."/>
            <person name="Henrissat B."/>
            <person name="Grigoriev I.V."/>
            <person name="Hibbett D.S."/>
            <person name="Martin F."/>
        </authorList>
    </citation>
    <scope>NUCLEOTIDE SEQUENCE [LARGE SCALE GENOMIC DNA]</scope>
    <source>
        <strain evidence="2">h7</strain>
    </source>
</reference>
<proteinExistence type="predicted"/>
<dbReference type="HOGENOM" id="CLU_1563066_0_0_1"/>
<protein>
    <submittedName>
        <fullName evidence="1">Uncharacterized protein</fullName>
    </submittedName>
</protein>
<dbReference type="AlphaFoldDB" id="A0A0C2Z077"/>
<dbReference type="Proteomes" id="UP000053424">
    <property type="component" value="Unassembled WGS sequence"/>
</dbReference>
<dbReference type="EMBL" id="KN831770">
    <property type="protein sequence ID" value="KIM46587.1"/>
    <property type="molecule type" value="Genomic_DNA"/>
</dbReference>
<gene>
    <name evidence="1" type="ORF">M413DRAFT_259311</name>
</gene>
<reference evidence="1 2" key="1">
    <citation type="submission" date="2014-04" db="EMBL/GenBank/DDBJ databases">
        <authorList>
            <consortium name="DOE Joint Genome Institute"/>
            <person name="Kuo A."/>
            <person name="Gay G."/>
            <person name="Dore J."/>
            <person name="Kohler A."/>
            <person name="Nagy L.G."/>
            <person name="Floudas D."/>
            <person name="Copeland A."/>
            <person name="Barry K.W."/>
            <person name="Cichocki N."/>
            <person name="Veneault-Fourrey C."/>
            <person name="LaButti K."/>
            <person name="Lindquist E.A."/>
            <person name="Lipzen A."/>
            <person name="Lundell T."/>
            <person name="Morin E."/>
            <person name="Murat C."/>
            <person name="Sun H."/>
            <person name="Tunlid A."/>
            <person name="Henrissat B."/>
            <person name="Grigoriev I.V."/>
            <person name="Hibbett D.S."/>
            <person name="Martin F."/>
            <person name="Nordberg H.P."/>
            <person name="Cantor M.N."/>
            <person name="Hua S.X."/>
        </authorList>
    </citation>
    <scope>NUCLEOTIDE SEQUENCE [LARGE SCALE GENOMIC DNA]</scope>
    <source>
        <strain evidence="2">h7</strain>
    </source>
</reference>
<sequence>MLMVSDISPGIRRRARHGKHIEETPKSSIHRGHRHQPCSCTHQLVPRSAFQTVDSSSNIRRESHHILTRSSSLVEDIVSGQTHVSTTVALDESEDGRLVRCFYKQGKSSPTSLLGLDCAHKHVPGDVSTMSRSGMADLPNACYTISTRARMLSRVSAELLGEFRFGGRASS</sequence>
<keyword evidence="2" id="KW-1185">Reference proteome</keyword>
<accession>A0A0C2Z077</accession>
<organism evidence="1 2">
    <name type="scientific">Hebeloma cylindrosporum</name>
    <dbReference type="NCBI Taxonomy" id="76867"/>
    <lineage>
        <taxon>Eukaryota</taxon>
        <taxon>Fungi</taxon>
        <taxon>Dikarya</taxon>
        <taxon>Basidiomycota</taxon>
        <taxon>Agaricomycotina</taxon>
        <taxon>Agaricomycetes</taxon>
        <taxon>Agaricomycetidae</taxon>
        <taxon>Agaricales</taxon>
        <taxon>Agaricineae</taxon>
        <taxon>Hymenogastraceae</taxon>
        <taxon>Hebeloma</taxon>
    </lineage>
</organism>